<evidence type="ECO:0000313" key="3">
    <source>
        <dbReference type="EMBL" id="EFT82817.1"/>
    </source>
</evidence>
<organism evidence="3 4">
    <name type="scientific">Parascardovia denticolens DSM 10105 = JCM 12538</name>
    <dbReference type="NCBI Taxonomy" id="864564"/>
    <lineage>
        <taxon>Bacteria</taxon>
        <taxon>Bacillati</taxon>
        <taxon>Actinomycetota</taxon>
        <taxon>Actinomycetes</taxon>
        <taxon>Bifidobacteriales</taxon>
        <taxon>Bifidobacteriaceae</taxon>
        <taxon>Parascardovia</taxon>
    </lineage>
</organism>
<keyword evidence="2" id="KW-1133">Transmembrane helix</keyword>
<protein>
    <submittedName>
        <fullName evidence="3">Uncharacterized protein</fullName>
    </submittedName>
</protein>
<dbReference type="RefSeq" id="WP_006289527.1">
    <property type="nucleotide sequence ID" value="NZ_AP012333.1"/>
</dbReference>
<evidence type="ECO:0000313" key="4">
    <source>
        <dbReference type="Proteomes" id="UP000004946"/>
    </source>
</evidence>
<dbReference type="AlphaFoldDB" id="E6K229"/>
<dbReference type="Proteomes" id="UP000004946">
    <property type="component" value="Chromosome"/>
</dbReference>
<gene>
    <name evidence="3" type="ORF">HMPREF0620_1502</name>
</gene>
<keyword evidence="2" id="KW-0812">Transmembrane</keyword>
<proteinExistence type="predicted"/>
<feature type="region of interest" description="Disordered" evidence="1">
    <location>
        <begin position="95"/>
        <end position="123"/>
    </location>
</feature>
<name>E6K229_PARDN</name>
<feature type="transmembrane region" description="Helical" evidence="2">
    <location>
        <begin position="7"/>
        <end position="25"/>
    </location>
</feature>
<comment type="caution">
    <text evidence="3">The sequence shown here is derived from an EMBL/GenBank/DDBJ whole genome shotgun (WGS) entry which is preliminary data.</text>
</comment>
<keyword evidence="2" id="KW-0472">Membrane</keyword>
<reference evidence="3 4" key="1">
    <citation type="submission" date="2010-12" db="EMBL/GenBank/DDBJ databases">
        <authorList>
            <person name="Muzny D."/>
            <person name="Qin X."/>
            <person name="Buhay C."/>
            <person name="Dugan-Rocha S."/>
            <person name="Ding Y."/>
            <person name="Chen G."/>
            <person name="Hawes A."/>
            <person name="Holder M."/>
            <person name="Jhangiani S."/>
            <person name="Johnson A."/>
            <person name="Khan Z."/>
            <person name="Li Z."/>
            <person name="Liu W."/>
            <person name="Liu X."/>
            <person name="Perez L."/>
            <person name="Shen H."/>
            <person name="Wang Q."/>
            <person name="Watt J."/>
            <person name="Xi L."/>
            <person name="Xin Y."/>
            <person name="Zhou J."/>
            <person name="Deng J."/>
            <person name="Jiang H."/>
            <person name="Liu Y."/>
            <person name="Qu J."/>
            <person name="Song X.-Z."/>
            <person name="Zhang L."/>
            <person name="Villasana D."/>
            <person name="Johnson A."/>
            <person name="Liu J."/>
            <person name="Liyanage D."/>
            <person name="Lorensuhewa L."/>
            <person name="Robinson T."/>
            <person name="Song A."/>
            <person name="Song B.-B."/>
            <person name="Dinh H."/>
            <person name="Thornton R."/>
            <person name="Coyle M."/>
            <person name="Francisco L."/>
            <person name="Jackson L."/>
            <person name="Javaid M."/>
            <person name="Korchina V."/>
            <person name="Kovar C."/>
            <person name="Mata R."/>
            <person name="Mathew T."/>
            <person name="Ngo R."/>
            <person name="Nguyen L."/>
            <person name="Nguyen N."/>
            <person name="Okwuonu G."/>
            <person name="Ongeri F."/>
            <person name="Pham C."/>
            <person name="Simmons D."/>
            <person name="Wilczek-Boney K."/>
            <person name="Hale W."/>
            <person name="Jakkamsetti A."/>
            <person name="Pham P."/>
            <person name="Ruth R."/>
            <person name="San Lucas F."/>
            <person name="Warren J."/>
            <person name="Zhang J."/>
            <person name="Zhao Z."/>
            <person name="Zhou C."/>
            <person name="Zhu D."/>
            <person name="Lee S."/>
            <person name="Bess C."/>
            <person name="Blankenburg K."/>
            <person name="Forbes L."/>
            <person name="Fu Q."/>
            <person name="Gubbala S."/>
            <person name="Hirani K."/>
            <person name="Jayaseelan J.C."/>
            <person name="Lara F."/>
            <person name="Munidasa M."/>
            <person name="Palculict T."/>
            <person name="Patil S."/>
            <person name="Pu L.-L."/>
            <person name="Saada N."/>
            <person name="Tang L."/>
            <person name="Weissenberger G."/>
            <person name="Zhu Y."/>
            <person name="Hemphill L."/>
            <person name="Shang Y."/>
            <person name="Youmans B."/>
            <person name="Ayvaz T."/>
            <person name="Ross M."/>
            <person name="Santibanez J."/>
            <person name="Aqrawi P."/>
            <person name="Gross S."/>
            <person name="Joshi V."/>
            <person name="Fowler G."/>
            <person name="Nazareth L."/>
            <person name="Reid J."/>
            <person name="Worley K."/>
            <person name="Petrosino J."/>
            <person name="Highlander S."/>
            <person name="Gibbs R."/>
        </authorList>
    </citation>
    <scope>NUCLEOTIDE SEQUENCE [LARGE SCALE GENOMIC DNA]</scope>
    <source>
        <strain evidence="3 4">DSM 10105</strain>
    </source>
</reference>
<sequence length="123" mass="14252">MRKDRGILLVGICLIVVFGIVLLASKDYNDQTEKTFAKIGRWNLMTMKDWALLILFAVSLGVILVALSCSNFENYRIREDTPIRDYLNEMARQQHLQGWDQTKQEAHERATRKRHHGDAPKPL</sequence>
<dbReference type="HOGENOM" id="CLU_2118704_0_0_11"/>
<accession>E6K229</accession>
<evidence type="ECO:0000256" key="1">
    <source>
        <dbReference type="SAM" id="MobiDB-lite"/>
    </source>
</evidence>
<feature type="transmembrane region" description="Helical" evidence="2">
    <location>
        <begin position="50"/>
        <end position="69"/>
    </location>
</feature>
<evidence type="ECO:0000256" key="2">
    <source>
        <dbReference type="SAM" id="Phobius"/>
    </source>
</evidence>
<dbReference type="EMBL" id="AEON01000002">
    <property type="protein sequence ID" value="EFT82817.1"/>
    <property type="molecule type" value="Genomic_DNA"/>
</dbReference>
<keyword evidence="4" id="KW-1185">Reference proteome</keyword>